<evidence type="ECO:0000313" key="5">
    <source>
        <dbReference type="Proteomes" id="UP000253472"/>
    </source>
</evidence>
<sequence length="565" mass="63868">MAVQVRPASFPLMLSQQLPPQQVRKISLEELTTMPENNNNNSLHPGANESFSFIPAPNEQSPGKAMRLASPVEENEEDEEEEEEEEEEEQQYRHHQKSGYNTPQQANHHDTDSLPTNHNEDVQEYSPIHYPHNNNIQHSNNSKSTESLLLRSNQLSGSVTPPPHQMLHPAESYSPSPLEHYPTTTRLPKVQNLKKSLLTNASGTNLNVYLRGSRRHSLTSTPITELLTSPKLKSQNGNGLLDTKHGSKLNNNSNNKNGHPSASPTPLSDKKKRLVNQFYNSNRITSPNSRVDLPNALKDHHQLSKTPSTQQILAPLSTPIAERRNFNWKEESVEPKEALDPYAFNDSSFLLTDDVVDHVLNNGGFGFNYDHNQIIQDDDLLNYLLNIDNIIDHRTDGSANPGKTFDQLDKIMANISDKTLSRSRTILLSNKRSAPDALKELERIQNYLEDLKTSTEELAHTLSANQAGITLAYKKEIHENLTRLSQVSDELKVLESKSDMFKEKIRQQKSSSMGEMMENLDLLDEINKNLEKRSAVKKQRLIIQINVVCGIFILLLSVYYGYKGK</sequence>
<evidence type="ECO:0000256" key="2">
    <source>
        <dbReference type="SAM" id="MobiDB-lite"/>
    </source>
</evidence>
<feature type="compositionally biased region" description="Polar residues" evidence="2">
    <location>
        <begin position="221"/>
        <end position="238"/>
    </location>
</feature>
<dbReference type="AlphaFoldDB" id="A0A367Y627"/>
<feature type="region of interest" description="Disordered" evidence="2">
    <location>
        <begin position="221"/>
        <end position="270"/>
    </location>
</feature>
<proteinExistence type="predicted"/>
<feature type="compositionally biased region" description="Polar residues" evidence="2">
    <location>
        <begin position="132"/>
        <end position="159"/>
    </location>
</feature>
<dbReference type="Proteomes" id="UP000253472">
    <property type="component" value="Unassembled WGS sequence"/>
</dbReference>
<keyword evidence="3" id="KW-0812">Transmembrane</keyword>
<comment type="caution">
    <text evidence="4">The sequence shown here is derived from an EMBL/GenBank/DDBJ whole genome shotgun (WGS) entry which is preliminary data.</text>
</comment>
<feature type="coiled-coil region" evidence="1">
    <location>
        <begin position="484"/>
        <end position="533"/>
    </location>
</feature>
<feature type="compositionally biased region" description="Polar residues" evidence="2">
    <location>
        <begin position="34"/>
        <end position="43"/>
    </location>
</feature>
<dbReference type="EMBL" id="QLNQ01000026">
    <property type="protein sequence ID" value="RCK60502.1"/>
    <property type="molecule type" value="Genomic_DNA"/>
</dbReference>
<feature type="region of interest" description="Disordered" evidence="2">
    <location>
        <begin position="34"/>
        <end position="183"/>
    </location>
</feature>
<dbReference type="STRING" id="5486.A0A367Y627"/>
<feature type="transmembrane region" description="Helical" evidence="3">
    <location>
        <begin position="541"/>
        <end position="562"/>
    </location>
</feature>
<keyword evidence="5" id="KW-1185">Reference proteome</keyword>
<protein>
    <submittedName>
        <fullName evidence="4">Uncharacterized protein</fullName>
    </submittedName>
</protein>
<organism evidence="4 5">
    <name type="scientific">Candida viswanathii</name>
    <dbReference type="NCBI Taxonomy" id="5486"/>
    <lineage>
        <taxon>Eukaryota</taxon>
        <taxon>Fungi</taxon>
        <taxon>Dikarya</taxon>
        <taxon>Ascomycota</taxon>
        <taxon>Saccharomycotina</taxon>
        <taxon>Pichiomycetes</taxon>
        <taxon>Debaryomycetaceae</taxon>
        <taxon>Candida/Lodderomyces clade</taxon>
        <taxon>Candida</taxon>
    </lineage>
</organism>
<keyword evidence="3" id="KW-1133">Transmembrane helix</keyword>
<keyword evidence="3" id="KW-0472">Membrane</keyword>
<keyword evidence="1" id="KW-0175">Coiled coil</keyword>
<evidence type="ECO:0000313" key="4">
    <source>
        <dbReference type="EMBL" id="RCK60502.1"/>
    </source>
</evidence>
<feature type="compositionally biased region" description="Acidic residues" evidence="2">
    <location>
        <begin position="73"/>
        <end position="89"/>
    </location>
</feature>
<gene>
    <name evidence="4" type="ORF">Cantr_08751</name>
</gene>
<evidence type="ECO:0000256" key="3">
    <source>
        <dbReference type="SAM" id="Phobius"/>
    </source>
</evidence>
<name>A0A367Y627_9ASCO</name>
<reference evidence="4 5" key="1">
    <citation type="submission" date="2018-06" db="EMBL/GenBank/DDBJ databases">
        <title>Whole genome sequencing of Candida tropicalis (genome annotated by CSBL at Korea University).</title>
        <authorList>
            <person name="Ahn J."/>
        </authorList>
    </citation>
    <scope>NUCLEOTIDE SEQUENCE [LARGE SCALE GENOMIC DNA]</scope>
    <source>
        <strain evidence="4 5">ATCC 20962</strain>
    </source>
</reference>
<dbReference type="OrthoDB" id="4026435at2759"/>
<accession>A0A367Y627</accession>
<evidence type="ECO:0000256" key="1">
    <source>
        <dbReference type="SAM" id="Coils"/>
    </source>
</evidence>
<feature type="compositionally biased region" description="Low complexity" evidence="2">
    <location>
        <begin position="248"/>
        <end position="257"/>
    </location>
</feature>